<feature type="repeat" description="PPR" evidence="3">
    <location>
        <begin position="231"/>
        <end position="265"/>
    </location>
</feature>
<dbReference type="PANTHER" id="PTHR47934">
    <property type="entry name" value="PENTATRICOPEPTIDE REPEAT-CONTAINING PROTEIN PET309, MITOCHONDRIAL"/>
    <property type="match status" value="1"/>
</dbReference>
<feature type="repeat" description="PPR" evidence="3">
    <location>
        <begin position="524"/>
        <end position="558"/>
    </location>
</feature>
<dbReference type="Pfam" id="PF13812">
    <property type="entry name" value="PPR_3"/>
    <property type="match status" value="1"/>
</dbReference>
<feature type="repeat" description="PPR" evidence="3">
    <location>
        <begin position="406"/>
        <end position="440"/>
    </location>
</feature>
<proteinExistence type="inferred from homology"/>
<dbReference type="GO" id="GO:0003729">
    <property type="term" value="F:mRNA binding"/>
    <property type="evidence" value="ECO:0007669"/>
    <property type="project" value="TreeGrafter"/>
</dbReference>
<evidence type="ECO:0000313" key="5">
    <source>
        <dbReference type="Proteomes" id="UP000250235"/>
    </source>
</evidence>
<evidence type="ECO:0000256" key="3">
    <source>
        <dbReference type="PROSITE-ProRule" id="PRU00708"/>
    </source>
</evidence>
<dbReference type="OrthoDB" id="185373at2759"/>
<dbReference type="Proteomes" id="UP000250235">
    <property type="component" value="Unassembled WGS sequence"/>
</dbReference>
<name>A0A2Z7CU56_9LAMI</name>
<reference evidence="4 5" key="1">
    <citation type="journal article" date="2015" name="Proc. Natl. Acad. Sci. U.S.A.">
        <title>The resurrection genome of Boea hygrometrica: A blueprint for survival of dehydration.</title>
        <authorList>
            <person name="Xiao L."/>
            <person name="Yang G."/>
            <person name="Zhang L."/>
            <person name="Yang X."/>
            <person name="Zhao S."/>
            <person name="Ji Z."/>
            <person name="Zhou Q."/>
            <person name="Hu M."/>
            <person name="Wang Y."/>
            <person name="Chen M."/>
            <person name="Xu Y."/>
            <person name="Jin H."/>
            <person name="Xiao X."/>
            <person name="Hu G."/>
            <person name="Bao F."/>
            <person name="Hu Y."/>
            <person name="Wan P."/>
            <person name="Li L."/>
            <person name="Deng X."/>
            <person name="Kuang T."/>
            <person name="Xiang C."/>
            <person name="Zhu J.K."/>
            <person name="Oliver M.J."/>
            <person name="He Y."/>
        </authorList>
    </citation>
    <scope>NUCLEOTIDE SEQUENCE [LARGE SCALE GENOMIC DNA]</scope>
    <source>
        <strain evidence="5">cv. XS01</strain>
    </source>
</reference>
<dbReference type="GO" id="GO:0005739">
    <property type="term" value="C:mitochondrion"/>
    <property type="evidence" value="ECO:0007669"/>
    <property type="project" value="TreeGrafter"/>
</dbReference>
<dbReference type="InterPro" id="IPR051114">
    <property type="entry name" value="Mito_RNA_Proc_CCM1"/>
</dbReference>
<feature type="repeat" description="PPR" evidence="3">
    <location>
        <begin position="559"/>
        <end position="593"/>
    </location>
</feature>
<dbReference type="Pfam" id="PF12854">
    <property type="entry name" value="PPR_1"/>
    <property type="match status" value="1"/>
</dbReference>
<feature type="repeat" description="PPR" evidence="3">
    <location>
        <begin position="371"/>
        <end position="405"/>
    </location>
</feature>
<gene>
    <name evidence="4" type="ORF">F511_20317</name>
</gene>
<evidence type="ECO:0000256" key="1">
    <source>
        <dbReference type="ARBA" id="ARBA00007626"/>
    </source>
</evidence>
<dbReference type="PROSITE" id="PS51375">
    <property type="entry name" value="PPR"/>
    <property type="match status" value="10"/>
</dbReference>
<dbReference type="PANTHER" id="PTHR47934:SF6">
    <property type="entry name" value="MITOCHONDRIAL GROUP I INTRON SPLICING FACTOR CCM1-RELATED"/>
    <property type="match status" value="1"/>
</dbReference>
<feature type="repeat" description="PPR" evidence="3">
    <location>
        <begin position="196"/>
        <end position="230"/>
    </location>
</feature>
<dbReference type="GO" id="GO:0007005">
    <property type="term" value="P:mitochondrion organization"/>
    <property type="evidence" value="ECO:0007669"/>
    <property type="project" value="TreeGrafter"/>
</dbReference>
<dbReference type="Pfam" id="PF13041">
    <property type="entry name" value="PPR_2"/>
    <property type="match status" value="4"/>
</dbReference>
<dbReference type="InterPro" id="IPR011990">
    <property type="entry name" value="TPR-like_helical_dom_sf"/>
</dbReference>
<keyword evidence="5" id="KW-1185">Reference proteome</keyword>
<accession>A0A2Z7CU56</accession>
<dbReference type="EMBL" id="KQ994472">
    <property type="protein sequence ID" value="KZV48184.1"/>
    <property type="molecule type" value="Genomic_DNA"/>
</dbReference>
<dbReference type="GO" id="GO:0006396">
    <property type="term" value="P:RNA processing"/>
    <property type="evidence" value="ECO:0007669"/>
    <property type="project" value="TreeGrafter"/>
</dbReference>
<sequence>MFRTIKPHQFTQFSAFTSLSDNYLDNVSIVNEVLSLINSVYSMEISLNKLYPFLNCEIVVSVLQSQAQLKNDPRICFRFFTWATGKKEFRSGVSHNLIVNMLLSGNAFDLYWSVLDDLRNEKMPVYADAFVVLTLGYWRLKNAEKVVETFGKMKDYECKPNLAAYNIILHVLVQKKVINLALAIYHKMMKLNYKMGRDTFNVLIDGLCKNGMTENALILFDEMNSRGILPDRITYTIIISGLCKAKRTGDALRLLNLMKSRGCRPDVITYNALLDGLCKFGRVDEALLLFESLKNEGYHVDIRGFSCLIEGLIRTKEIGMAEELFSNIFEVKLVPDVVLYTIMMRGLSEAGRMEDATKLLSNMIAKGVMPDTQCYNVLIKGFCDVGLLDKARSLKLEISQKNQFPNTCTYTILICGLCRNGLLGEAQQIFNDMEKVGCLPSVVTFNSLIDGLCKAGKLEEARLMHYKLEIGRNPSLFLRLSQGTDRVLDSVSLQKMVEKLVDSGLILKAYKILVQLIDSGAVPLTRTYNTLINGMCKAGQINGAFKLFEELQHKGLSPDSVTYATLIDGLQRSDREVDAFKLFEQMNKNGCVPTLCVYQTLMTWSCRRNKITVAYGLWLKYLRSLGEDDSLKLVEECFMKGEYENAVRRLLERGIKLIDFNSEPYNIWLIGLCQSKRIKEAYRTFLILKEFGIVVSAPGCVKLIHALCCEGNLDQAVEIFLYSMEKGYILMPRICNHLLEVLFSKDEAMLAFEVLDKMKFVGYDLDSYLHRSTKLLLYSHRRL</sequence>
<keyword evidence="2" id="KW-0677">Repeat</keyword>
<dbReference type="InterPro" id="IPR002885">
    <property type="entry name" value="PPR_rpt"/>
</dbReference>
<protein>
    <submittedName>
        <fullName evidence="4">Pentatricopeptide repeat-containing protein-like</fullName>
    </submittedName>
</protein>
<organism evidence="4 5">
    <name type="scientific">Dorcoceras hygrometricum</name>
    <dbReference type="NCBI Taxonomy" id="472368"/>
    <lineage>
        <taxon>Eukaryota</taxon>
        <taxon>Viridiplantae</taxon>
        <taxon>Streptophyta</taxon>
        <taxon>Embryophyta</taxon>
        <taxon>Tracheophyta</taxon>
        <taxon>Spermatophyta</taxon>
        <taxon>Magnoliopsida</taxon>
        <taxon>eudicotyledons</taxon>
        <taxon>Gunneridae</taxon>
        <taxon>Pentapetalae</taxon>
        <taxon>asterids</taxon>
        <taxon>lamiids</taxon>
        <taxon>Lamiales</taxon>
        <taxon>Gesneriaceae</taxon>
        <taxon>Didymocarpoideae</taxon>
        <taxon>Trichosporeae</taxon>
        <taxon>Loxocarpinae</taxon>
        <taxon>Dorcoceras</taxon>
    </lineage>
</organism>
<feature type="repeat" description="PPR" evidence="3">
    <location>
        <begin position="661"/>
        <end position="695"/>
    </location>
</feature>
<dbReference type="NCBIfam" id="TIGR00756">
    <property type="entry name" value="PPR"/>
    <property type="match status" value="10"/>
</dbReference>
<feature type="repeat" description="PPR" evidence="3">
    <location>
        <begin position="266"/>
        <end position="300"/>
    </location>
</feature>
<feature type="repeat" description="PPR" evidence="3">
    <location>
        <begin position="336"/>
        <end position="370"/>
    </location>
</feature>
<dbReference type="AlphaFoldDB" id="A0A2Z7CU56"/>
<evidence type="ECO:0000313" key="4">
    <source>
        <dbReference type="EMBL" id="KZV48184.1"/>
    </source>
</evidence>
<dbReference type="Pfam" id="PF01535">
    <property type="entry name" value="PPR"/>
    <property type="match status" value="2"/>
</dbReference>
<feature type="repeat" description="PPR" evidence="3">
    <location>
        <begin position="441"/>
        <end position="475"/>
    </location>
</feature>
<comment type="similarity">
    <text evidence="1">Belongs to the PPR family. P subfamily.</text>
</comment>
<evidence type="ECO:0000256" key="2">
    <source>
        <dbReference type="ARBA" id="ARBA00022737"/>
    </source>
</evidence>
<dbReference type="Gene3D" id="1.25.40.10">
    <property type="entry name" value="Tetratricopeptide repeat domain"/>
    <property type="match status" value="6"/>
</dbReference>